<accession>A0ABV3WTI1</accession>
<keyword evidence="1" id="KW-0732">Signal</keyword>
<organism evidence="2 3">
    <name type="scientific">Neoaquamicrobium sediminum</name>
    <dbReference type="NCBI Taxonomy" id="1849104"/>
    <lineage>
        <taxon>Bacteria</taxon>
        <taxon>Pseudomonadati</taxon>
        <taxon>Pseudomonadota</taxon>
        <taxon>Alphaproteobacteria</taxon>
        <taxon>Hyphomicrobiales</taxon>
        <taxon>Phyllobacteriaceae</taxon>
        <taxon>Neoaquamicrobium</taxon>
    </lineage>
</organism>
<evidence type="ECO:0000313" key="3">
    <source>
        <dbReference type="Proteomes" id="UP001559025"/>
    </source>
</evidence>
<dbReference type="InterPro" id="IPR015000">
    <property type="entry name" value="EipB-like"/>
</dbReference>
<dbReference type="RefSeq" id="WP_368803049.1">
    <property type="nucleotide sequence ID" value="NZ_JAZHFV010000003.1"/>
</dbReference>
<proteinExistence type="predicted"/>
<evidence type="ECO:0000313" key="2">
    <source>
        <dbReference type="EMBL" id="MEX4007981.1"/>
    </source>
</evidence>
<name>A0ABV3WTI1_9HYPH</name>
<feature type="signal peptide" evidence="1">
    <location>
        <begin position="1"/>
        <end position="24"/>
    </location>
</feature>
<comment type="caution">
    <text evidence="2">The sequence shown here is derived from an EMBL/GenBank/DDBJ whole genome shotgun (WGS) entry which is preliminary data.</text>
</comment>
<sequence length="277" mass="30699">MRIVRLALPAFLSAIPATVVPAHAGALIPHRAVYDLTLDEASDRSGITGITGRMVYEFNGSACEGYTVTFRFVTQIDTADLSRVTDQQTTTYEDGDGESFRFVTRSFVDEALDTELRGTARLTPASKPDATVVSIEKPETQEIRLAATQFPTQHLLELLKKAESGETFYETTLFDASDKADQVMTTTVIIGREAKASANDPEQKALAPMAEEPFWPVDVAYFDMKDEQGEELPTYRISFKLYENGVTRDLVMDYGDFSMTGRLVDLALFDEPLSCTE</sequence>
<protein>
    <submittedName>
        <fullName evidence="2">Cell envelope integrity EipB family protein</fullName>
    </submittedName>
</protein>
<reference evidence="2 3" key="1">
    <citation type="submission" date="2024-01" db="EMBL/GenBank/DDBJ databases">
        <title>New evidence supports the origin of RcGTA from prophage.</title>
        <authorList>
            <person name="Xu Y."/>
            <person name="Liu B."/>
            <person name="Chen F."/>
        </authorList>
    </citation>
    <scope>NUCLEOTIDE SEQUENCE [LARGE SCALE GENOMIC DNA]</scope>
    <source>
        <strain evidence="2 3">CBW1107-2</strain>
    </source>
</reference>
<keyword evidence="3" id="KW-1185">Reference proteome</keyword>
<evidence type="ECO:0000256" key="1">
    <source>
        <dbReference type="SAM" id="SignalP"/>
    </source>
</evidence>
<dbReference type="EMBL" id="JAZHFV010000003">
    <property type="protein sequence ID" value="MEX4007981.1"/>
    <property type="molecule type" value="Genomic_DNA"/>
</dbReference>
<dbReference type="Pfam" id="PF08904">
    <property type="entry name" value="EipB_like"/>
    <property type="match status" value="1"/>
</dbReference>
<gene>
    <name evidence="2" type="ORF">V1479_11745</name>
</gene>
<dbReference type="Proteomes" id="UP001559025">
    <property type="component" value="Unassembled WGS sequence"/>
</dbReference>
<feature type="chain" id="PRO_5046004248" evidence="1">
    <location>
        <begin position="25"/>
        <end position="277"/>
    </location>
</feature>